<feature type="domain" description="N-acetyltransferase" evidence="1">
    <location>
        <begin position="37"/>
        <end position="130"/>
    </location>
</feature>
<protein>
    <submittedName>
        <fullName evidence="2">GNAT family N-acetyltransferase</fullName>
    </submittedName>
</protein>
<reference evidence="2 3" key="1">
    <citation type="submission" date="2020-08" db="EMBL/GenBank/DDBJ databases">
        <title>A Genomic Blueprint of the Chicken Gut Microbiome.</title>
        <authorList>
            <person name="Gilroy R."/>
            <person name="Ravi A."/>
            <person name="Getino M."/>
            <person name="Pursley I."/>
            <person name="Horton D.L."/>
            <person name="Alikhan N.-F."/>
            <person name="Baker D."/>
            <person name="Gharbi K."/>
            <person name="Hall N."/>
            <person name="Watson M."/>
            <person name="Adriaenssens E.M."/>
            <person name="Foster-Nyarko E."/>
            <person name="Jarju S."/>
            <person name="Secka A."/>
            <person name="Antonio M."/>
            <person name="Oren A."/>
            <person name="Chaudhuri R."/>
            <person name="La Ragione R.M."/>
            <person name="Hildebrand F."/>
            <person name="Pallen M.J."/>
        </authorList>
    </citation>
    <scope>NUCLEOTIDE SEQUENCE [LARGE SCALE GENOMIC DNA]</scope>
    <source>
        <strain evidence="2 3">Sa2BVA9</strain>
    </source>
</reference>
<dbReference type="Proteomes" id="UP000608071">
    <property type="component" value="Unassembled WGS sequence"/>
</dbReference>
<dbReference type="InterPro" id="IPR016181">
    <property type="entry name" value="Acyl_CoA_acyltransferase"/>
</dbReference>
<accession>A0ABR8T0H9</accession>
<dbReference type="InterPro" id="IPR000182">
    <property type="entry name" value="GNAT_dom"/>
</dbReference>
<dbReference type="Pfam" id="PF00583">
    <property type="entry name" value="Acetyltransf_1"/>
    <property type="match status" value="1"/>
</dbReference>
<name>A0ABR8T0H9_9BACL</name>
<evidence type="ECO:0000313" key="3">
    <source>
        <dbReference type="Proteomes" id="UP000608071"/>
    </source>
</evidence>
<evidence type="ECO:0000313" key="2">
    <source>
        <dbReference type="EMBL" id="MBD7969260.1"/>
    </source>
</evidence>
<gene>
    <name evidence="2" type="ORF">H9647_14385</name>
</gene>
<dbReference type="SUPFAM" id="SSF55729">
    <property type="entry name" value="Acyl-CoA N-acyltransferases (Nat)"/>
    <property type="match status" value="1"/>
</dbReference>
<dbReference type="RefSeq" id="WP_191801090.1">
    <property type="nucleotide sequence ID" value="NZ_JACSQL010000006.1"/>
</dbReference>
<organism evidence="2 3">
    <name type="scientific">Paenibacillus gallinarum</name>
    <dbReference type="NCBI Taxonomy" id="2762232"/>
    <lineage>
        <taxon>Bacteria</taxon>
        <taxon>Bacillati</taxon>
        <taxon>Bacillota</taxon>
        <taxon>Bacilli</taxon>
        <taxon>Bacillales</taxon>
        <taxon>Paenibacillaceae</taxon>
        <taxon>Paenibacillus</taxon>
    </lineage>
</organism>
<keyword evidence="3" id="KW-1185">Reference proteome</keyword>
<sequence length="161" mass="19240">MDISLERVSEGQLISLKNLFVLAAYDLTEFNNTDIGEDGLFQVTFNFMDWYSDPNYHMYFIRSDRALAGFVIIKRLEEEKLYYLNHFFILRKYRAMKIGQQAAFMTFDSFKGHWRVSEFDWNIPAQIFWKKVVSRYTSKQFIETRRKDNKGPAQEFTNHVG</sequence>
<comment type="caution">
    <text evidence="2">The sequence shown here is derived from an EMBL/GenBank/DDBJ whole genome shotgun (WGS) entry which is preliminary data.</text>
</comment>
<dbReference type="EMBL" id="JACSQL010000006">
    <property type="protein sequence ID" value="MBD7969260.1"/>
    <property type="molecule type" value="Genomic_DNA"/>
</dbReference>
<proteinExistence type="predicted"/>
<evidence type="ECO:0000259" key="1">
    <source>
        <dbReference type="Pfam" id="PF00583"/>
    </source>
</evidence>
<dbReference type="Gene3D" id="3.40.630.30">
    <property type="match status" value="1"/>
</dbReference>